<dbReference type="Proteomes" id="UP000002019">
    <property type="component" value="Chromosome"/>
</dbReference>
<evidence type="ECO:0000313" key="2">
    <source>
        <dbReference type="Proteomes" id="UP000002019"/>
    </source>
</evidence>
<sequence>MIPIPVEIDAMLAILNLPKEMRDNGIFKEHQGLVMEMIHSIVLQEHYDRATHDDLPEEEPFLVSFRFGFCFLMLHSTCEFLNLKTLGEGIVKTVGLDQSATELLTGSEIDAFKANLELRALTILQSYLNPTGLDRLNELKPRQARLIRVGVI</sequence>
<proteinExistence type="predicted"/>
<organism evidence="1 2">
    <name type="scientific">Cloacimonas acidaminovorans (strain Evry)</name>
    <dbReference type="NCBI Taxonomy" id="459349"/>
    <lineage>
        <taxon>Bacteria</taxon>
        <taxon>Pseudomonadati</taxon>
        <taxon>Candidatus Cloacimonadota</taxon>
        <taxon>Candidatus Cloacimonadia</taxon>
        <taxon>Candidatus Cloacimonadales</taxon>
        <taxon>Candidatus Cloacimonadaceae</taxon>
        <taxon>Candidatus Cloacimonas</taxon>
    </lineage>
</organism>
<dbReference type="KEGG" id="caci:CLOAM0214"/>
<name>B0VF71_CLOAI</name>
<dbReference type="STRING" id="459349.CLOAM0214"/>
<keyword evidence="2" id="KW-1185">Reference proteome</keyword>
<accession>B0VF71</accession>
<evidence type="ECO:0000313" key="1">
    <source>
        <dbReference type="EMBL" id="CAO80123.1"/>
    </source>
</evidence>
<dbReference type="AlphaFoldDB" id="B0VF71"/>
<dbReference type="HOGENOM" id="CLU_1719127_0_0_0"/>
<reference evidence="1 2" key="1">
    <citation type="journal article" date="2008" name="J. Bacteriol.">
        <title>'Candidatus Cloacamonas acidaminovorans': genome sequence reconstruction provides a first glimpse of a new bacterial division.</title>
        <authorList>
            <person name="Pelletier E."/>
            <person name="Kreimeyer A."/>
            <person name="Bocs S."/>
            <person name="Rouy Z."/>
            <person name="Gyapay G."/>
            <person name="Chouari R."/>
            <person name="Riviere D."/>
            <person name="Ganesan A."/>
            <person name="Daegelen P."/>
            <person name="Sghir A."/>
            <person name="Cohen G.N."/>
            <person name="Medigue C."/>
            <person name="Weissenbach J."/>
            <person name="Le Paslier D."/>
        </authorList>
    </citation>
    <scope>NUCLEOTIDE SEQUENCE [LARGE SCALE GENOMIC DNA]</scope>
    <source>
        <strain evidence="2">Evry</strain>
    </source>
</reference>
<gene>
    <name evidence="1" type="ordered locus">CLOAM0214</name>
</gene>
<dbReference type="EMBL" id="CU466930">
    <property type="protein sequence ID" value="CAO80123.1"/>
    <property type="molecule type" value="Genomic_DNA"/>
</dbReference>
<protein>
    <submittedName>
        <fullName evidence="1">Uncharacterized protein</fullName>
    </submittedName>
</protein>
<dbReference type="RefSeq" id="WP_015423984.1">
    <property type="nucleotide sequence ID" value="NC_020449.1"/>
</dbReference>